<dbReference type="Gene3D" id="1.10.510.10">
    <property type="entry name" value="Transferase(Phosphotransferase) domain 1"/>
    <property type="match status" value="1"/>
</dbReference>
<evidence type="ECO:0000313" key="3">
    <source>
        <dbReference type="EMBL" id="QUC24053.1"/>
    </source>
</evidence>
<feature type="region of interest" description="Disordered" evidence="1">
    <location>
        <begin position="39"/>
        <end position="68"/>
    </location>
</feature>
<dbReference type="InterPro" id="IPR011009">
    <property type="entry name" value="Kinase-like_dom_sf"/>
</dbReference>
<gene>
    <name evidence="3" type="ORF">UV8b_08294</name>
</gene>
<dbReference type="GO" id="GO:0005524">
    <property type="term" value="F:ATP binding"/>
    <property type="evidence" value="ECO:0007669"/>
    <property type="project" value="InterPro"/>
</dbReference>
<evidence type="ECO:0000259" key="2">
    <source>
        <dbReference type="PROSITE" id="PS50011"/>
    </source>
</evidence>
<evidence type="ECO:0000313" key="4">
    <source>
        <dbReference type="Proteomes" id="UP000027002"/>
    </source>
</evidence>
<evidence type="ECO:0000256" key="1">
    <source>
        <dbReference type="SAM" id="MobiDB-lite"/>
    </source>
</evidence>
<organism evidence="3 4">
    <name type="scientific">Ustilaginoidea virens</name>
    <name type="common">Rice false smut fungus</name>
    <name type="synonym">Villosiclava virens</name>
    <dbReference type="NCBI Taxonomy" id="1159556"/>
    <lineage>
        <taxon>Eukaryota</taxon>
        <taxon>Fungi</taxon>
        <taxon>Dikarya</taxon>
        <taxon>Ascomycota</taxon>
        <taxon>Pezizomycotina</taxon>
        <taxon>Sordariomycetes</taxon>
        <taxon>Hypocreomycetidae</taxon>
        <taxon>Hypocreales</taxon>
        <taxon>Clavicipitaceae</taxon>
        <taxon>Ustilaginoidea</taxon>
    </lineage>
</organism>
<protein>
    <recommendedName>
        <fullName evidence="2">Protein kinase domain-containing protein</fullName>
    </recommendedName>
</protein>
<dbReference type="OrthoDB" id="4267316at2759"/>
<sequence length="386" mass="44867">MPQGGRIAGDPFFLWKPLPDLHRPDFPYHRGLNLSIRRHRPPPPFGITGYLKGPERQESPPEPLRQVTQSEWCLQHPPANTLPHHDSSEHQLYIIDEIACEDGRGPQLVRCCLDEDNSQTYAAKIYDPLYYSYADRGFGTPVDVTWLADQHYSRECAAYEDLSQAEVDGILVPKYYGSWTFNMPLKQSQDVRPVRMVLMEWISGFSMQSLIDRQKVRHFSPEERLCILAKAMEVECYINFHGVRHGDFAPRNIMLEPSVDAQNHRVLLIDFNYSSTFSRPNCKWKRQNATRPTSPRYRYWGPCPNDFFLWVPEPHRSRPAAFQGWLKSQWEHSEKFADRAEVNLRPYFNYDEPAEMVPPQPDVTQGHSKRFCVAVSGKSSVYIDSY</sequence>
<dbReference type="PROSITE" id="PS50011">
    <property type="entry name" value="PROTEIN_KINASE_DOM"/>
    <property type="match status" value="1"/>
</dbReference>
<dbReference type="GeneID" id="66069071"/>
<name>A0A8E5HZ84_USTVR</name>
<dbReference type="Proteomes" id="UP000027002">
    <property type="component" value="Chromosome 7"/>
</dbReference>
<keyword evidence="4" id="KW-1185">Reference proteome</keyword>
<reference evidence="3" key="1">
    <citation type="submission" date="2020-03" db="EMBL/GenBank/DDBJ databases">
        <title>A mixture of massive structural variations and highly conserved coding sequences in Ustilaginoidea virens genome.</title>
        <authorList>
            <person name="Zhang K."/>
            <person name="Zhao Z."/>
            <person name="Zhang Z."/>
            <person name="Li Y."/>
            <person name="Hsiang T."/>
            <person name="Sun W."/>
        </authorList>
    </citation>
    <scope>NUCLEOTIDE SEQUENCE</scope>
    <source>
        <strain evidence="3">UV-8b</strain>
    </source>
</reference>
<dbReference type="EMBL" id="CP072759">
    <property type="protein sequence ID" value="QUC24053.1"/>
    <property type="molecule type" value="Genomic_DNA"/>
</dbReference>
<dbReference type="AlphaFoldDB" id="A0A8E5HZ84"/>
<dbReference type="GO" id="GO:0004672">
    <property type="term" value="F:protein kinase activity"/>
    <property type="evidence" value="ECO:0007669"/>
    <property type="project" value="InterPro"/>
</dbReference>
<proteinExistence type="predicted"/>
<feature type="domain" description="Protein kinase" evidence="2">
    <location>
        <begin position="93"/>
        <end position="386"/>
    </location>
</feature>
<accession>A0A8E5HZ84</accession>
<dbReference type="RefSeq" id="XP_043001726.1">
    <property type="nucleotide sequence ID" value="XM_043145791.1"/>
</dbReference>
<dbReference type="InterPro" id="IPR000719">
    <property type="entry name" value="Prot_kinase_dom"/>
</dbReference>
<dbReference type="KEGG" id="uvi:66069071"/>
<dbReference type="SUPFAM" id="SSF56112">
    <property type="entry name" value="Protein kinase-like (PK-like)"/>
    <property type="match status" value="1"/>
</dbReference>